<dbReference type="Proteomes" id="UP001057498">
    <property type="component" value="Chromosome"/>
</dbReference>
<dbReference type="Gene3D" id="3.40.190.10">
    <property type="entry name" value="Periplasmic binding protein-like II"/>
    <property type="match status" value="2"/>
</dbReference>
<dbReference type="InterPro" id="IPR050389">
    <property type="entry name" value="LysR-type_TF"/>
</dbReference>
<accession>A0ABN6PFR8</accession>
<dbReference type="InterPro" id="IPR000847">
    <property type="entry name" value="LysR_HTH_N"/>
</dbReference>
<keyword evidence="3" id="KW-0238">DNA-binding</keyword>
<protein>
    <submittedName>
        <fullName evidence="6">LysR family transcriptional regulator</fullName>
    </submittedName>
</protein>
<dbReference type="SUPFAM" id="SSF46785">
    <property type="entry name" value="Winged helix' DNA-binding domain"/>
    <property type="match status" value="1"/>
</dbReference>
<dbReference type="InterPro" id="IPR036388">
    <property type="entry name" value="WH-like_DNA-bd_sf"/>
</dbReference>
<dbReference type="InterPro" id="IPR036390">
    <property type="entry name" value="WH_DNA-bd_sf"/>
</dbReference>
<keyword evidence="4" id="KW-0804">Transcription</keyword>
<evidence type="ECO:0000259" key="5">
    <source>
        <dbReference type="PROSITE" id="PS50931"/>
    </source>
</evidence>
<dbReference type="PANTHER" id="PTHR30118">
    <property type="entry name" value="HTH-TYPE TRANSCRIPTIONAL REGULATOR LEUO-RELATED"/>
    <property type="match status" value="1"/>
</dbReference>
<dbReference type="PRINTS" id="PR00039">
    <property type="entry name" value="HTHLYSR"/>
</dbReference>
<dbReference type="Gene3D" id="1.10.10.10">
    <property type="entry name" value="Winged helix-like DNA-binding domain superfamily/Winged helix DNA-binding domain"/>
    <property type="match status" value="1"/>
</dbReference>
<sequence length="324" mass="35283">MSRFDRSADAGTAPRPAHLDLDGHLLQLLLAVHEEGSITRAAQRLGVTQSAVSHLLDKLRGIVGDPLFVKSGRGIVPTAQAERLAQRARGLLDELRDFSLAAGFEPARLSEVVTIAANDLQRDLLLPALLRRLRQVAPGVTLRVIPSGAPEPAMLRDRTCQLVITPRPPEGSDILQKRLFEDRYRVFYDASVRSAPDDAAEYLAAEHVTVLYEPRRSLDIDLWLAAQGVQRRIVATVPGMAGLGAMLRGGPWLATAPSLLARGALQGLAWAEVPLPTPTMPMYLVWHQRHQADPAQRWLREQLEAVVAEAGLAGAASRSQPPLP</sequence>
<dbReference type="RefSeq" id="WP_251972100.1">
    <property type="nucleotide sequence ID" value="NZ_AP025730.1"/>
</dbReference>
<dbReference type="Pfam" id="PF03466">
    <property type="entry name" value="LysR_substrate"/>
    <property type="match status" value="1"/>
</dbReference>
<dbReference type="InterPro" id="IPR037402">
    <property type="entry name" value="YidZ_PBP2"/>
</dbReference>
<reference evidence="6" key="1">
    <citation type="submission" date="2022-04" db="EMBL/GenBank/DDBJ databases">
        <title>Whole genome sequence of Sphaerotilus sp. FB-5.</title>
        <authorList>
            <person name="Takeda M."/>
            <person name="Narihara S."/>
            <person name="Akimoto M."/>
            <person name="Akimoto R."/>
            <person name="Nishiyashiki S."/>
            <person name="Murakami T."/>
        </authorList>
    </citation>
    <scope>NUCLEOTIDE SEQUENCE</scope>
    <source>
        <strain evidence="6">FB-5</strain>
    </source>
</reference>
<evidence type="ECO:0000256" key="1">
    <source>
        <dbReference type="ARBA" id="ARBA00009437"/>
    </source>
</evidence>
<keyword evidence="7" id="KW-1185">Reference proteome</keyword>
<dbReference type="PANTHER" id="PTHR30118:SF6">
    <property type="entry name" value="HTH-TYPE TRANSCRIPTIONAL REGULATOR LEUO"/>
    <property type="match status" value="1"/>
</dbReference>
<name>A0ABN6PFR8_9BURK</name>
<evidence type="ECO:0000256" key="2">
    <source>
        <dbReference type="ARBA" id="ARBA00023015"/>
    </source>
</evidence>
<organism evidence="6 7">
    <name type="scientific">Sphaerotilus microaerophilus</name>
    <dbReference type="NCBI Taxonomy" id="2914710"/>
    <lineage>
        <taxon>Bacteria</taxon>
        <taxon>Pseudomonadati</taxon>
        <taxon>Pseudomonadota</taxon>
        <taxon>Betaproteobacteria</taxon>
        <taxon>Burkholderiales</taxon>
        <taxon>Sphaerotilaceae</taxon>
        <taxon>Sphaerotilus</taxon>
    </lineage>
</organism>
<dbReference type="Pfam" id="PF00126">
    <property type="entry name" value="HTH_1"/>
    <property type="match status" value="1"/>
</dbReference>
<evidence type="ECO:0000256" key="4">
    <source>
        <dbReference type="ARBA" id="ARBA00023163"/>
    </source>
</evidence>
<gene>
    <name evidence="6" type="ORF">CATMQ487_08190</name>
</gene>
<evidence type="ECO:0000313" key="7">
    <source>
        <dbReference type="Proteomes" id="UP001057498"/>
    </source>
</evidence>
<evidence type="ECO:0000256" key="3">
    <source>
        <dbReference type="ARBA" id="ARBA00023125"/>
    </source>
</evidence>
<dbReference type="InterPro" id="IPR005119">
    <property type="entry name" value="LysR_subst-bd"/>
</dbReference>
<proteinExistence type="inferred from homology"/>
<keyword evidence="2" id="KW-0805">Transcription regulation</keyword>
<dbReference type="CDD" id="cd08417">
    <property type="entry name" value="PBP2_Nitroaromatics_like"/>
    <property type="match status" value="1"/>
</dbReference>
<feature type="domain" description="HTH lysR-type" evidence="5">
    <location>
        <begin position="21"/>
        <end position="78"/>
    </location>
</feature>
<dbReference type="PROSITE" id="PS50931">
    <property type="entry name" value="HTH_LYSR"/>
    <property type="match status" value="1"/>
</dbReference>
<evidence type="ECO:0000313" key="6">
    <source>
        <dbReference type="EMBL" id="BDI03849.1"/>
    </source>
</evidence>
<dbReference type="EMBL" id="AP025730">
    <property type="protein sequence ID" value="BDI03849.1"/>
    <property type="molecule type" value="Genomic_DNA"/>
</dbReference>
<dbReference type="SUPFAM" id="SSF53850">
    <property type="entry name" value="Periplasmic binding protein-like II"/>
    <property type="match status" value="1"/>
</dbReference>
<comment type="similarity">
    <text evidence="1">Belongs to the LysR transcriptional regulatory family.</text>
</comment>